<dbReference type="KEGG" id="lenr:94169313"/>
<keyword evidence="3" id="KW-0440">LIM domain</keyword>
<dbReference type="Gene3D" id="2.10.110.10">
    <property type="entry name" value="Cysteine Rich Protein"/>
    <property type="match status" value="1"/>
</dbReference>
<evidence type="ECO:0000256" key="4">
    <source>
        <dbReference type="SAM" id="MobiDB-lite"/>
    </source>
</evidence>
<dbReference type="PROSITE" id="PS50023">
    <property type="entry name" value="LIM_DOMAIN_2"/>
    <property type="match status" value="1"/>
</dbReference>
<evidence type="ECO:0000259" key="5">
    <source>
        <dbReference type="PROSITE" id="PS50023"/>
    </source>
</evidence>
<evidence type="ECO:0000256" key="1">
    <source>
        <dbReference type="ARBA" id="ARBA00022723"/>
    </source>
</evidence>
<dbReference type="GeneID" id="94169313"/>
<keyword evidence="1 3" id="KW-0479">Metal-binding</keyword>
<feature type="region of interest" description="Disordered" evidence="4">
    <location>
        <begin position="81"/>
        <end position="131"/>
    </location>
</feature>
<dbReference type="OrthoDB" id="249790at2759"/>
<dbReference type="AlphaFoldDB" id="A0A836KLA9"/>
<evidence type="ECO:0000313" key="6">
    <source>
        <dbReference type="EMBL" id="KAG5469898.1"/>
    </source>
</evidence>
<dbReference type="RefSeq" id="XP_067689906.1">
    <property type="nucleotide sequence ID" value="XM_067833803.1"/>
</dbReference>
<dbReference type="Pfam" id="PF00412">
    <property type="entry name" value="LIM"/>
    <property type="match status" value="1"/>
</dbReference>
<evidence type="ECO:0000256" key="3">
    <source>
        <dbReference type="PROSITE-ProRule" id="PRU00125"/>
    </source>
</evidence>
<evidence type="ECO:0000313" key="7">
    <source>
        <dbReference type="Proteomes" id="UP000674179"/>
    </source>
</evidence>
<proteinExistence type="predicted"/>
<protein>
    <recommendedName>
        <fullName evidence="5">LIM zinc-binding domain-containing protein</fullName>
    </recommendedName>
</protein>
<comment type="caution">
    <text evidence="6">The sequence shown here is derived from an EMBL/GenBank/DDBJ whole genome shotgun (WGS) entry which is preliminary data.</text>
</comment>
<dbReference type="Proteomes" id="UP000674179">
    <property type="component" value="Chromosome 33"/>
</dbReference>
<keyword evidence="7" id="KW-1185">Reference proteome</keyword>
<organism evidence="6 7">
    <name type="scientific">Leishmania enriettii</name>
    <dbReference type="NCBI Taxonomy" id="5663"/>
    <lineage>
        <taxon>Eukaryota</taxon>
        <taxon>Discoba</taxon>
        <taxon>Euglenozoa</taxon>
        <taxon>Kinetoplastea</taxon>
        <taxon>Metakinetoplastina</taxon>
        <taxon>Trypanosomatida</taxon>
        <taxon>Trypanosomatidae</taxon>
        <taxon>Leishmaniinae</taxon>
        <taxon>Leishmania</taxon>
    </lineage>
</organism>
<evidence type="ECO:0000256" key="2">
    <source>
        <dbReference type="ARBA" id="ARBA00022833"/>
    </source>
</evidence>
<dbReference type="SMART" id="SM00132">
    <property type="entry name" value="LIM"/>
    <property type="match status" value="1"/>
</dbReference>
<name>A0A836KLA9_LEIEN</name>
<sequence length="440" mass="46657">MESRGETETPRPPAQGTNTLSMTTNSAVRTSDLSPSGNISPSPGKDTNSVPHPVEKTTAFTQNVQESRADALVAALVNADAATSGQRGESGSADGTSAAVASVAAPSKPPLSRKGIEKKSKGKSPPAVAAPVVDDAGYSSAIVVDSRATGKLRQLRPSSSPRSSHTGRQVIADACKLAEPFSGRLGGDNSTVFAAGGLSVNGQYQTIPEEYAEYRKRNQVSLNYHGPVYVVEDVCVPCDACGAPVDPVRRVPVGSLFFHENCVRCYLCERRTGVAGLYLQVDRRAVCSDCAGRGYEQWVPRQEARSRGLVYGSIRCGVRAALDAHDRDTELQRQRRLRQSEQQRFIAGLLGNAGRASSALNKATVPGALPPSLAISSVHNCRNTSARSFALMERQQYYTQSDNNLIMALPTSAARSPSACGLRQSSSAKVSYGITNGRSV</sequence>
<reference evidence="6 7" key="1">
    <citation type="submission" date="2021-02" db="EMBL/GenBank/DDBJ databases">
        <title>Leishmania (Mundinia) enrietti genome sequencing and assembly.</title>
        <authorList>
            <person name="Almutairi H."/>
            <person name="Gatherer D."/>
        </authorList>
    </citation>
    <scope>NUCLEOTIDE SEQUENCE [LARGE SCALE GENOMIC DNA]</scope>
    <source>
        <strain evidence="6">CUR178</strain>
    </source>
</reference>
<feature type="compositionally biased region" description="Polar residues" evidence="4">
    <location>
        <begin position="15"/>
        <end position="50"/>
    </location>
</feature>
<feature type="region of interest" description="Disordered" evidence="4">
    <location>
        <begin position="1"/>
        <end position="65"/>
    </location>
</feature>
<dbReference type="InterPro" id="IPR001781">
    <property type="entry name" value="Znf_LIM"/>
</dbReference>
<dbReference type="GO" id="GO:0046872">
    <property type="term" value="F:metal ion binding"/>
    <property type="evidence" value="ECO:0007669"/>
    <property type="project" value="UniProtKB-KW"/>
</dbReference>
<gene>
    <name evidence="6" type="ORF">CUR178_02040</name>
</gene>
<keyword evidence="2 3" id="KW-0862">Zinc</keyword>
<dbReference type="EMBL" id="JAFHKP010000033">
    <property type="protein sequence ID" value="KAG5469898.1"/>
    <property type="molecule type" value="Genomic_DNA"/>
</dbReference>
<accession>A0A836KLA9</accession>
<feature type="compositionally biased region" description="Low complexity" evidence="4">
    <location>
        <begin position="90"/>
        <end position="112"/>
    </location>
</feature>
<feature type="domain" description="LIM zinc-binding" evidence="5">
    <location>
        <begin position="236"/>
        <end position="297"/>
    </location>
</feature>